<comment type="caution">
    <text evidence="1">The sequence shown here is derived from an EMBL/GenBank/DDBJ whole genome shotgun (WGS) entry which is preliminary data.</text>
</comment>
<proteinExistence type="predicted"/>
<protein>
    <submittedName>
        <fullName evidence="1">Uncharacterized protein</fullName>
    </submittedName>
</protein>
<keyword evidence="2" id="KW-1185">Reference proteome</keyword>
<organism evidence="1 2">
    <name type="scientific">Methylobacterium trifolii</name>
    <dbReference type="NCBI Taxonomy" id="1003092"/>
    <lineage>
        <taxon>Bacteria</taxon>
        <taxon>Pseudomonadati</taxon>
        <taxon>Pseudomonadota</taxon>
        <taxon>Alphaproteobacteria</taxon>
        <taxon>Hyphomicrobiales</taxon>
        <taxon>Methylobacteriaceae</taxon>
        <taxon>Methylobacterium</taxon>
    </lineage>
</organism>
<sequence>MRDSSLMWPRISRAPRAQLRPMVSGLAWRRAFQKASGVWPDRVRPERSVIVPEIMMGRVTPVSSKACHAAATAALAFRVSKIVSIRISSAPPAIRPRTCST</sequence>
<dbReference type="Proteomes" id="UP001055057">
    <property type="component" value="Unassembled WGS sequence"/>
</dbReference>
<evidence type="ECO:0000313" key="2">
    <source>
        <dbReference type="Proteomes" id="UP001055057"/>
    </source>
</evidence>
<gene>
    <name evidence="1" type="ORF">MPOCJGCO_3921</name>
</gene>
<accession>A0ABQ4U2V0</accession>
<dbReference type="EMBL" id="BPRB01000245">
    <property type="protein sequence ID" value="GJE61795.1"/>
    <property type="molecule type" value="Genomic_DNA"/>
</dbReference>
<name>A0ABQ4U2V0_9HYPH</name>
<evidence type="ECO:0000313" key="1">
    <source>
        <dbReference type="EMBL" id="GJE61795.1"/>
    </source>
</evidence>
<reference evidence="1" key="1">
    <citation type="journal article" date="2021" name="Front. Microbiol.">
        <title>Comprehensive Comparative Genomics and Phenotyping of Methylobacterium Species.</title>
        <authorList>
            <person name="Alessa O."/>
            <person name="Ogura Y."/>
            <person name="Fujitani Y."/>
            <person name="Takami H."/>
            <person name="Hayashi T."/>
            <person name="Sahin N."/>
            <person name="Tani A."/>
        </authorList>
    </citation>
    <scope>NUCLEOTIDE SEQUENCE</scope>
    <source>
        <strain evidence="1">DSM 23632</strain>
    </source>
</reference>
<reference evidence="1" key="2">
    <citation type="submission" date="2021-08" db="EMBL/GenBank/DDBJ databases">
        <authorList>
            <person name="Tani A."/>
            <person name="Ola A."/>
            <person name="Ogura Y."/>
            <person name="Katsura K."/>
            <person name="Hayashi T."/>
        </authorList>
    </citation>
    <scope>NUCLEOTIDE SEQUENCE</scope>
    <source>
        <strain evidence="1">DSM 23632</strain>
    </source>
</reference>